<name>A0ABV5QU85_9ACTN</name>
<proteinExistence type="predicted"/>
<feature type="domain" description="DUF397" evidence="1">
    <location>
        <begin position="14"/>
        <end position="68"/>
    </location>
</feature>
<accession>A0ABV5QU85</accession>
<dbReference type="EMBL" id="JBHMCT010000012">
    <property type="protein sequence ID" value="MFB9556544.1"/>
    <property type="molecule type" value="Genomic_DNA"/>
</dbReference>
<evidence type="ECO:0000313" key="3">
    <source>
        <dbReference type="Proteomes" id="UP001589716"/>
    </source>
</evidence>
<gene>
    <name evidence="2" type="ORF">ACFFTP_20430</name>
</gene>
<evidence type="ECO:0000313" key="2">
    <source>
        <dbReference type="EMBL" id="MFB9556544.1"/>
    </source>
</evidence>
<dbReference type="Proteomes" id="UP001589716">
    <property type="component" value="Unassembled WGS sequence"/>
</dbReference>
<organism evidence="2 3">
    <name type="scientific">Streptomyces roseoviridis</name>
    <dbReference type="NCBI Taxonomy" id="67361"/>
    <lineage>
        <taxon>Bacteria</taxon>
        <taxon>Bacillati</taxon>
        <taxon>Actinomycetota</taxon>
        <taxon>Actinomycetes</taxon>
        <taxon>Kitasatosporales</taxon>
        <taxon>Streptomycetaceae</taxon>
        <taxon>Streptomyces</taxon>
    </lineage>
</organism>
<evidence type="ECO:0000259" key="1">
    <source>
        <dbReference type="Pfam" id="PF04149"/>
    </source>
</evidence>
<dbReference type="InterPro" id="IPR007278">
    <property type="entry name" value="DUF397"/>
</dbReference>
<reference evidence="2 3" key="1">
    <citation type="submission" date="2024-09" db="EMBL/GenBank/DDBJ databases">
        <authorList>
            <person name="Sun Q."/>
            <person name="Mori K."/>
        </authorList>
    </citation>
    <scope>NUCLEOTIDE SEQUENCE [LARGE SCALE GENOMIC DNA]</scope>
    <source>
        <strain evidence="2 3">JCM 4414</strain>
    </source>
</reference>
<comment type="caution">
    <text evidence="2">The sequence shown here is derived from an EMBL/GenBank/DDBJ whole genome shotgun (WGS) entry which is preliminary data.</text>
</comment>
<dbReference type="RefSeq" id="WP_345491081.1">
    <property type="nucleotide sequence ID" value="NZ_BAAAWU010000001.1"/>
</dbReference>
<keyword evidence="3" id="KW-1185">Reference proteome</keyword>
<dbReference type="Pfam" id="PF04149">
    <property type="entry name" value="DUF397"/>
    <property type="match status" value="1"/>
</dbReference>
<sequence length="82" mass="9098">MDKRPLYEQNLTRAVWWRSRHSREQGLGCVEVTRLGGGAVALRDSEFPERGDLRFTAAEWAAFCAGVRAGEFDVDAAAVARS</sequence>
<protein>
    <submittedName>
        <fullName evidence="2">DUF397 domain-containing protein</fullName>
    </submittedName>
</protein>